<name>A0AAN9A948_HALRR</name>
<dbReference type="GO" id="GO:0016197">
    <property type="term" value="P:endosomal transport"/>
    <property type="evidence" value="ECO:0007669"/>
    <property type="project" value="TreeGrafter"/>
</dbReference>
<evidence type="ECO:0000259" key="2">
    <source>
        <dbReference type="Pfam" id="PF05050"/>
    </source>
</evidence>
<dbReference type="PANTHER" id="PTHR34009:SF2">
    <property type="entry name" value="PROTEIN STAR"/>
    <property type="match status" value="1"/>
</dbReference>
<reference evidence="3 4" key="1">
    <citation type="submission" date="2023-11" db="EMBL/GenBank/DDBJ databases">
        <title>Halocaridina rubra genome assembly.</title>
        <authorList>
            <person name="Smith C."/>
        </authorList>
    </citation>
    <scope>NUCLEOTIDE SEQUENCE [LARGE SCALE GENOMIC DNA]</scope>
    <source>
        <strain evidence="3">EP-1</strain>
        <tissue evidence="3">Whole</tissue>
    </source>
</reference>
<keyword evidence="4" id="KW-1185">Reference proteome</keyword>
<dbReference type="GO" id="GO:0031902">
    <property type="term" value="C:late endosome membrane"/>
    <property type="evidence" value="ECO:0007669"/>
    <property type="project" value="TreeGrafter"/>
</dbReference>
<dbReference type="GO" id="GO:0006888">
    <property type="term" value="P:endoplasmic reticulum to Golgi vesicle-mediated transport"/>
    <property type="evidence" value="ECO:0007669"/>
    <property type="project" value="TreeGrafter"/>
</dbReference>
<keyword evidence="1" id="KW-1133">Transmembrane helix</keyword>
<dbReference type="GO" id="GO:0005789">
    <property type="term" value="C:endoplasmic reticulum membrane"/>
    <property type="evidence" value="ECO:0007669"/>
    <property type="project" value="TreeGrafter"/>
</dbReference>
<evidence type="ECO:0000313" key="4">
    <source>
        <dbReference type="Proteomes" id="UP001381693"/>
    </source>
</evidence>
<dbReference type="Proteomes" id="UP001381693">
    <property type="component" value="Unassembled WGS sequence"/>
</dbReference>
<keyword evidence="1" id="KW-0812">Transmembrane</keyword>
<sequence>MRNVCLVSRRVLNVFAFIIGVLGVFFLLKALYLTELENTELIYRIRGPVPADDHRLIDLLREEYLIPPSNKPYNISKDSDQVYTIYAKEDTWRFIHWQLQMLFDQAHRGFFVEAGALDGVFISNTLWLERNQGWTGLLVEPNKESFQHLQSKHRRSWTSNTCLSTEPYPKQTIQVNLKSAPRRGITPVSWNHRGSSHELGFNVNLSNPTFFAVADKSYAVVQCFPLISYLLALNVSVVDFLSLDVQGSERLILRSIPWDLVRIRVIIVEIYEEELDVDFKLYMESKGYILVNENLLPKVHDQIYIRIEEEELLRKLKYFVIV</sequence>
<organism evidence="3 4">
    <name type="scientific">Halocaridina rubra</name>
    <name type="common">Hawaiian red shrimp</name>
    <dbReference type="NCBI Taxonomy" id="373956"/>
    <lineage>
        <taxon>Eukaryota</taxon>
        <taxon>Metazoa</taxon>
        <taxon>Ecdysozoa</taxon>
        <taxon>Arthropoda</taxon>
        <taxon>Crustacea</taxon>
        <taxon>Multicrustacea</taxon>
        <taxon>Malacostraca</taxon>
        <taxon>Eumalacostraca</taxon>
        <taxon>Eucarida</taxon>
        <taxon>Decapoda</taxon>
        <taxon>Pleocyemata</taxon>
        <taxon>Caridea</taxon>
        <taxon>Atyoidea</taxon>
        <taxon>Atyidae</taxon>
        <taxon>Halocaridina</taxon>
    </lineage>
</organism>
<gene>
    <name evidence="3" type="ORF">SK128_015314</name>
</gene>
<protein>
    <recommendedName>
        <fullName evidence="2">Methyltransferase FkbM domain-containing protein</fullName>
    </recommendedName>
</protein>
<dbReference type="SUPFAM" id="SSF53335">
    <property type="entry name" value="S-adenosyl-L-methionine-dependent methyltransferases"/>
    <property type="match status" value="1"/>
</dbReference>
<dbReference type="AlphaFoldDB" id="A0AAN9A948"/>
<comment type="caution">
    <text evidence="3">The sequence shown here is derived from an EMBL/GenBank/DDBJ whole genome shotgun (WGS) entry which is preliminary data.</text>
</comment>
<feature type="domain" description="Methyltransferase FkbM" evidence="2">
    <location>
        <begin position="114"/>
        <end position="289"/>
    </location>
</feature>
<dbReference type="GO" id="GO:0005886">
    <property type="term" value="C:plasma membrane"/>
    <property type="evidence" value="ECO:0007669"/>
    <property type="project" value="TreeGrafter"/>
</dbReference>
<feature type="transmembrane region" description="Helical" evidence="1">
    <location>
        <begin position="12"/>
        <end position="32"/>
    </location>
</feature>
<dbReference type="InterPro" id="IPR053202">
    <property type="entry name" value="EGF_Rcpt_Signaling_Reg"/>
</dbReference>
<dbReference type="EMBL" id="JAXCGZ010009592">
    <property type="protein sequence ID" value="KAK7076645.1"/>
    <property type="molecule type" value="Genomic_DNA"/>
</dbReference>
<dbReference type="PANTHER" id="PTHR34009">
    <property type="entry name" value="PROTEIN STAR"/>
    <property type="match status" value="1"/>
</dbReference>
<dbReference type="GO" id="GO:0005794">
    <property type="term" value="C:Golgi apparatus"/>
    <property type="evidence" value="ECO:0007669"/>
    <property type="project" value="TreeGrafter"/>
</dbReference>
<accession>A0AAN9A948</accession>
<evidence type="ECO:0000313" key="3">
    <source>
        <dbReference type="EMBL" id="KAK7076645.1"/>
    </source>
</evidence>
<evidence type="ECO:0000256" key="1">
    <source>
        <dbReference type="SAM" id="Phobius"/>
    </source>
</evidence>
<dbReference type="Pfam" id="PF05050">
    <property type="entry name" value="Methyltransf_21"/>
    <property type="match status" value="1"/>
</dbReference>
<dbReference type="InterPro" id="IPR029063">
    <property type="entry name" value="SAM-dependent_MTases_sf"/>
</dbReference>
<dbReference type="InterPro" id="IPR006342">
    <property type="entry name" value="FkbM_mtfrase"/>
</dbReference>
<keyword evidence="1" id="KW-0472">Membrane</keyword>
<proteinExistence type="predicted"/>
<dbReference type="Gene3D" id="3.40.50.150">
    <property type="entry name" value="Vaccinia Virus protein VP39"/>
    <property type="match status" value="1"/>
</dbReference>